<evidence type="ECO:0000313" key="2">
    <source>
        <dbReference type="EMBL" id="KAJ8547041.1"/>
    </source>
</evidence>
<protein>
    <submittedName>
        <fullName evidence="2">Uncharacterized protein</fullName>
    </submittedName>
</protein>
<keyword evidence="3" id="KW-1185">Reference proteome</keyword>
<dbReference type="Proteomes" id="UP001152561">
    <property type="component" value="Unassembled WGS sequence"/>
</dbReference>
<name>A0A9Q1RAD4_9SOLA</name>
<comment type="caution">
    <text evidence="2">The sequence shown here is derived from an EMBL/GenBank/DDBJ whole genome shotgun (WGS) entry which is preliminary data.</text>
</comment>
<feature type="compositionally biased region" description="Basic and acidic residues" evidence="1">
    <location>
        <begin position="106"/>
        <end position="119"/>
    </location>
</feature>
<feature type="region of interest" description="Disordered" evidence="1">
    <location>
        <begin position="76"/>
        <end position="119"/>
    </location>
</feature>
<reference evidence="3" key="1">
    <citation type="journal article" date="2023" name="Proc. Natl. Acad. Sci. U.S.A.">
        <title>Genomic and structural basis for evolution of tropane alkaloid biosynthesis.</title>
        <authorList>
            <person name="Wanga Y.-J."/>
            <person name="Taina T."/>
            <person name="Yua J.-Y."/>
            <person name="Lia J."/>
            <person name="Xua B."/>
            <person name="Chenc J."/>
            <person name="D'Auriad J.C."/>
            <person name="Huanga J.-P."/>
            <person name="Huanga S.-X."/>
        </authorList>
    </citation>
    <scope>NUCLEOTIDE SEQUENCE [LARGE SCALE GENOMIC DNA]</scope>
    <source>
        <strain evidence="3">cv. KIB-2019</strain>
    </source>
</reference>
<proteinExistence type="predicted"/>
<dbReference type="AlphaFoldDB" id="A0A9Q1RAD4"/>
<dbReference type="EMBL" id="JAJAGQ010000012">
    <property type="protein sequence ID" value="KAJ8547041.1"/>
    <property type="molecule type" value="Genomic_DNA"/>
</dbReference>
<sequence>MQLVPVDESQLVPAEGSQSCEKFKIQVPQAVEKVLAGAIRREMALEEIFAKQTSEIMQLNRLDLRSQLQFYVDSSPKSCKKGSSPLQLAYPCESSERSPLSTIPKSSEESAEQRLEKERSQWTETESKWISLVEELRLDLEASSAMAEKHKQELDLREEVLGRAERSNAGTCTHA</sequence>
<feature type="compositionally biased region" description="Low complexity" evidence="1">
    <location>
        <begin position="76"/>
        <end position="85"/>
    </location>
</feature>
<dbReference type="OrthoDB" id="1742971at2759"/>
<gene>
    <name evidence="2" type="ORF">K7X08_010627</name>
</gene>
<evidence type="ECO:0000313" key="3">
    <source>
        <dbReference type="Proteomes" id="UP001152561"/>
    </source>
</evidence>
<accession>A0A9Q1RAD4</accession>
<organism evidence="2 3">
    <name type="scientific">Anisodus acutangulus</name>
    <dbReference type="NCBI Taxonomy" id="402998"/>
    <lineage>
        <taxon>Eukaryota</taxon>
        <taxon>Viridiplantae</taxon>
        <taxon>Streptophyta</taxon>
        <taxon>Embryophyta</taxon>
        <taxon>Tracheophyta</taxon>
        <taxon>Spermatophyta</taxon>
        <taxon>Magnoliopsida</taxon>
        <taxon>eudicotyledons</taxon>
        <taxon>Gunneridae</taxon>
        <taxon>Pentapetalae</taxon>
        <taxon>asterids</taxon>
        <taxon>lamiids</taxon>
        <taxon>Solanales</taxon>
        <taxon>Solanaceae</taxon>
        <taxon>Solanoideae</taxon>
        <taxon>Hyoscyameae</taxon>
        <taxon>Anisodus</taxon>
    </lineage>
</organism>
<evidence type="ECO:0000256" key="1">
    <source>
        <dbReference type="SAM" id="MobiDB-lite"/>
    </source>
</evidence>